<dbReference type="GO" id="GO:0051536">
    <property type="term" value="F:iron-sulfur cluster binding"/>
    <property type="evidence" value="ECO:0007669"/>
    <property type="project" value="InterPro"/>
</dbReference>
<dbReference type="Gene3D" id="3.30.750.200">
    <property type="match status" value="1"/>
</dbReference>
<dbReference type="PANTHER" id="PTHR43324">
    <property type="match status" value="1"/>
</dbReference>
<protein>
    <submittedName>
        <fullName evidence="2">Putative Fe-S oxidoreductase</fullName>
    </submittedName>
</protein>
<dbReference type="SMART" id="SM00729">
    <property type="entry name" value="Elp3"/>
    <property type="match status" value="1"/>
</dbReference>
<dbReference type="KEGG" id="mhz:Metho_0665"/>
<feature type="domain" description="Radical SAM core" evidence="1">
    <location>
        <begin position="198"/>
        <end position="461"/>
    </location>
</feature>
<dbReference type="Gene3D" id="3.30.750.210">
    <property type="match status" value="1"/>
</dbReference>
<dbReference type="SUPFAM" id="SSF81585">
    <property type="entry name" value="PsbU/PolX domain-like"/>
    <property type="match status" value="1"/>
</dbReference>
<dbReference type="Gene3D" id="1.10.150.320">
    <property type="entry name" value="Photosystem II 12 kDa extrinsic protein"/>
    <property type="match status" value="1"/>
</dbReference>
<dbReference type="InterPro" id="IPR007197">
    <property type="entry name" value="rSAM"/>
</dbReference>
<sequence length="578" mass="64227">MYSSSSVVKEFQLNIFRGKMKALIIDGYVDEPACFGVPPYISPYIRYLAGAMREQGIPIQDIFYSAIDSIRLKPKDHEKIIREADLVVIIAGMTVPGKYLRSTPISLQELHILSRTATGKVILGGPIRLGFSSEGGKKASSLSGIENAYCCGADVEAFVYDMLKDGKLENPVNLADRFRSVQEIGRWAEKGAFIIRQHPDYPNVMCELETYRGCGRRKHCSFCTEPFYGGPDHRPVDDVIAEVQGLYEEGARYFRIGRQPDLLSYQSKDKGGDLPVPDPMAIESLYRGIRAVAPGMQVLHMDNANPATIAAFPEESEAILSTIVRYHTSGDVAAMGMESADPEVIRRNGLKVSADEMFDAIGLVNKIGGRRGDNGMPELLPGLNFVHGLMGETKETFRLNHDFLKKVLDSGLLLRRINIRQVMAFQGTPMFGNDAAVEKHKKEFLRYKENVRKDIDLPMLRKVVPAGTILRNVLLEVNDRNTTFGRQMGSYPLLVGVPAKQGIGYYTDVTVIDHGFRSVTAIPYPLDINNAGLELLQRVPGIGKTMAAKIFRGRPYKDTQELMGKTGINPDILKYIEL</sequence>
<dbReference type="PANTHER" id="PTHR43324:SF1">
    <property type="entry name" value="RADICAL SAM CORE DOMAIN-CONTAINING PROTEIN"/>
    <property type="match status" value="1"/>
</dbReference>
<dbReference type="PROSITE" id="PS51918">
    <property type="entry name" value="RADICAL_SAM"/>
    <property type="match status" value="1"/>
</dbReference>
<dbReference type="Proteomes" id="UP000010866">
    <property type="component" value="Chromosome"/>
</dbReference>
<dbReference type="Pfam" id="PF12836">
    <property type="entry name" value="HHH_3"/>
    <property type="match status" value="1"/>
</dbReference>
<dbReference type="HOGENOM" id="CLU_533842_0_0_2"/>
<reference evidence="3" key="1">
    <citation type="submission" date="2012-02" db="EMBL/GenBank/DDBJ databases">
        <title>Complete sequence of chromosome of Methanomethylovorans hollandica DSM 15978.</title>
        <authorList>
            <person name="Lucas S."/>
            <person name="Copeland A."/>
            <person name="Lapidus A."/>
            <person name="Glavina del Rio T."/>
            <person name="Dalin E."/>
            <person name="Tice H."/>
            <person name="Bruce D."/>
            <person name="Goodwin L."/>
            <person name="Pitluck S."/>
            <person name="Peters L."/>
            <person name="Mikhailova N."/>
            <person name="Held B."/>
            <person name="Kyrpides N."/>
            <person name="Mavromatis K."/>
            <person name="Ivanova N."/>
            <person name="Brettin T."/>
            <person name="Detter J.C."/>
            <person name="Han C."/>
            <person name="Larimer F."/>
            <person name="Land M."/>
            <person name="Hauser L."/>
            <person name="Markowitz V."/>
            <person name="Cheng J.-F."/>
            <person name="Hugenholtz P."/>
            <person name="Woyke T."/>
            <person name="Wu D."/>
            <person name="Spring S."/>
            <person name="Schroeder M."/>
            <person name="Brambilla E."/>
            <person name="Klenk H.-P."/>
            <person name="Eisen J.A."/>
        </authorList>
    </citation>
    <scope>NUCLEOTIDE SEQUENCE [LARGE SCALE GENOMIC DNA]</scope>
    <source>
        <strain evidence="3">DSM 15978 / NBRC 107637 / DMS1</strain>
    </source>
</reference>
<dbReference type="AlphaFoldDB" id="L0KUX2"/>
<organism evidence="2 3">
    <name type="scientific">Methanomethylovorans hollandica (strain DSM 15978 / NBRC 107637 / DMS1)</name>
    <dbReference type="NCBI Taxonomy" id="867904"/>
    <lineage>
        <taxon>Archaea</taxon>
        <taxon>Methanobacteriati</taxon>
        <taxon>Methanobacteriota</taxon>
        <taxon>Stenosarchaea group</taxon>
        <taxon>Methanomicrobia</taxon>
        <taxon>Methanosarcinales</taxon>
        <taxon>Methanosarcinaceae</taxon>
        <taxon>Methanomethylovorans</taxon>
    </lineage>
</organism>
<evidence type="ECO:0000259" key="1">
    <source>
        <dbReference type="PROSITE" id="PS51918"/>
    </source>
</evidence>
<proteinExistence type="predicted"/>
<evidence type="ECO:0000313" key="3">
    <source>
        <dbReference type="Proteomes" id="UP000010866"/>
    </source>
</evidence>
<dbReference type="InterPro" id="IPR058240">
    <property type="entry name" value="rSAM_sf"/>
</dbReference>
<keyword evidence="3" id="KW-1185">Reference proteome</keyword>
<gene>
    <name evidence="2" type="ordered locus">Metho_0665</name>
</gene>
<dbReference type="SFLD" id="SFLDS00029">
    <property type="entry name" value="Radical_SAM"/>
    <property type="match status" value="1"/>
</dbReference>
<dbReference type="GO" id="GO:0003824">
    <property type="term" value="F:catalytic activity"/>
    <property type="evidence" value="ECO:0007669"/>
    <property type="project" value="InterPro"/>
</dbReference>
<dbReference type="EMBL" id="CP003362">
    <property type="protein sequence ID" value="AGB48921.1"/>
    <property type="molecule type" value="Genomic_DNA"/>
</dbReference>
<evidence type="ECO:0000313" key="2">
    <source>
        <dbReference type="EMBL" id="AGB48921.1"/>
    </source>
</evidence>
<dbReference type="SFLD" id="SFLDG01082">
    <property type="entry name" value="B12-binding_domain_containing"/>
    <property type="match status" value="1"/>
</dbReference>
<accession>L0KUX2</accession>
<dbReference type="SUPFAM" id="SSF102114">
    <property type="entry name" value="Radical SAM enzymes"/>
    <property type="match status" value="1"/>
</dbReference>
<name>L0KUX2_METHD</name>
<dbReference type="STRING" id="867904.Metho_0665"/>
<dbReference type="InterPro" id="IPR006638">
    <property type="entry name" value="Elp3/MiaA/NifB-like_rSAM"/>
</dbReference>